<proteinExistence type="predicted"/>
<evidence type="ECO:0000313" key="1">
    <source>
        <dbReference type="EMBL" id="KAG0272293.1"/>
    </source>
</evidence>
<gene>
    <name evidence="1" type="ORF">BGZ97_011008</name>
</gene>
<sequence>TVSAAFHHRSLYKLIQAEASMGLRDFYQFARHSMKYEGEDFDPTSCTWAKWEVDLLGTFYGFIRPNISKDLHIGVFDLGRRLGFHIKGQGLAPERTTLLMDGSPPDQKQKAHSERAIDRVKTLKEID</sequence>
<feature type="non-terminal residue" evidence="1">
    <location>
        <position position="1"/>
    </location>
</feature>
<reference evidence="1" key="1">
    <citation type="journal article" date="2020" name="Fungal Divers.">
        <title>Resolving the Mortierellaceae phylogeny through synthesis of multi-gene phylogenetics and phylogenomics.</title>
        <authorList>
            <person name="Vandepol N."/>
            <person name="Liber J."/>
            <person name="Desiro A."/>
            <person name="Na H."/>
            <person name="Kennedy M."/>
            <person name="Barry K."/>
            <person name="Grigoriev I.V."/>
            <person name="Miller A.N."/>
            <person name="O'Donnell K."/>
            <person name="Stajich J.E."/>
            <person name="Bonito G."/>
        </authorList>
    </citation>
    <scope>NUCLEOTIDE SEQUENCE</scope>
    <source>
        <strain evidence="1">NVP60</strain>
    </source>
</reference>
<comment type="caution">
    <text evidence="1">The sequence shown here is derived from an EMBL/GenBank/DDBJ whole genome shotgun (WGS) entry which is preliminary data.</text>
</comment>
<organism evidence="1 2">
    <name type="scientific">Linnemannia gamsii</name>
    <dbReference type="NCBI Taxonomy" id="64522"/>
    <lineage>
        <taxon>Eukaryota</taxon>
        <taxon>Fungi</taxon>
        <taxon>Fungi incertae sedis</taxon>
        <taxon>Mucoromycota</taxon>
        <taxon>Mortierellomycotina</taxon>
        <taxon>Mortierellomycetes</taxon>
        <taxon>Mortierellales</taxon>
        <taxon>Mortierellaceae</taxon>
        <taxon>Linnemannia</taxon>
    </lineage>
</organism>
<evidence type="ECO:0000313" key="2">
    <source>
        <dbReference type="Proteomes" id="UP000823405"/>
    </source>
</evidence>
<protein>
    <submittedName>
        <fullName evidence="1">Uncharacterized protein</fullName>
    </submittedName>
</protein>
<dbReference type="Proteomes" id="UP000823405">
    <property type="component" value="Unassembled WGS sequence"/>
</dbReference>
<feature type="non-terminal residue" evidence="1">
    <location>
        <position position="127"/>
    </location>
</feature>
<dbReference type="EMBL" id="JAAAIN010005987">
    <property type="protein sequence ID" value="KAG0272293.1"/>
    <property type="molecule type" value="Genomic_DNA"/>
</dbReference>
<dbReference type="AlphaFoldDB" id="A0A9P6UCK2"/>
<dbReference type="OrthoDB" id="2141925at2759"/>
<keyword evidence="2" id="KW-1185">Reference proteome</keyword>
<name>A0A9P6UCK2_9FUNG</name>
<accession>A0A9P6UCK2</accession>